<evidence type="ECO:0000313" key="2">
    <source>
        <dbReference type="EMBL" id="ORZ33881.1"/>
    </source>
</evidence>
<reference evidence="2 3" key="1">
    <citation type="submission" date="2016-07" db="EMBL/GenBank/DDBJ databases">
        <title>Pervasive Adenine N6-methylation of Active Genes in Fungi.</title>
        <authorList>
            <consortium name="DOE Joint Genome Institute"/>
            <person name="Mondo S.J."/>
            <person name="Dannebaum R.O."/>
            <person name="Kuo R.C."/>
            <person name="Labutti K."/>
            <person name="Haridas S."/>
            <person name="Kuo A."/>
            <person name="Salamov A."/>
            <person name="Ahrendt S.R."/>
            <person name="Lipzen A."/>
            <person name="Sullivan W."/>
            <person name="Andreopoulos W.B."/>
            <person name="Clum A."/>
            <person name="Lindquist E."/>
            <person name="Daum C."/>
            <person name="Ramamoorthy G.K."/>
            <person name="Gryganskyi A."/>
            <person name="Culley D."/>
            <person name="Magnuson J.K."/>
            <person name="James T.Y."/>
            <person name="O'Malley M.A."/>
            <person name="Stajich J.E."/>
            <person name="Spatafora J.W."/>
            <person name="Visel A."/>
            <person name="Grigoriev I.V."/>
        </authorList>
    </citation>
    <scope>NUCLEOTIDE SEQUENCE [LARGE SCALE GENOMIC DNA]</scope>
    <source>
        <strain evidence="2 3">PL171</strain>
    </source>
</reference>
<sequence length="246" mass="26982">MHGYEMRKGSDIVFGHHDSGQSFALKQGRSAAKNPLAIGSLVIGARETDGLRSLEAGRQAGNGRNPKCTSLACNRQFETTISLDALAALIRPGFRRSSTLPYSPLLRSDGISQVCPSSLLTTRRRSTSTARRQLPTHECAAPRRSPVPSLQSPLVDTFSHRRNHFFSSRGTTIIHSFIHSVCWRAASASDSPPKRRICHSTSCLRVLGTWCFLHAVIRKSPNLVAPTIDAHRPSKPLAAHQLVQYV</sequence>
<protein>
    <submittedName>
        <fullName evidence="2">Uncharacterized protein</fullName>
    </submittedName>
</protein>
<feature type="region of interest" description="Disordered" evidence="1">
    <location>
        <begin position="125"/>
        <end position="150"/>
    </location>
</feature>
<evidence type="ECO:0000256" key="1">
    <source>
        <dbReference type="SAM" id="MobiDB-lite"/>
    </source>
</evidence>
<organism evidence="2 3">
    <name type="scientific">Catenaria anguillulae PL171</name>
    <dbReference type="NCBI Taxonomy" id="765915"/>
    <lineage>
        <taxon>Eukaryota</taxon>
        <taxon>Fungi</taxon>
        <taxon>Fungi incertae sedis</taxon>
        <taxon>Blastocladiomycota</taxon>
        <taxon>Blastocladiomycetes</taxon>
        <taxon>Blastocladiales</taxon>
        <taxon>Catenariaceae</taxon>
        <taxon>Catenaria</taxon>
    </lineage>
</organism>
<accession>A0A1Y2HJ40</accession>
<dbReference type="EMBL" id="MCFL01000032">
    <property type="protein sequence ID" value="ORZ33881.1"/>
    <property type="molecule type" value="Genomic_DNA"/>
</dbReference>
<keyword evidence="3" id="KW-1185">Reference proteome</keyword>
<proteinExistence type="predicted"/>
<evidence type="ECO:0000313" key="3">
    <source>
        <dbReference type="Proteomes" id="UP000193411"/>
    </source>
</evidence>
<name>A0A1Y2HJ40_9FUNG</name>
<comment type="caution">
    <text evidence="2">The sequence shown here is derived from an EMBL/GenBank/DDBJ whole genome shotgun (WGS) entry which is preliminary data.</text>
</comment>
<dbReference type="Proteomes" id="UP000193411">
    <property type="component" value="Unassembled WGS sequence"/>
</dbReference>
<gene>
    <name evidence="2" type="ORF">BCR44DRAFT_1185391</name>
</gene>
<dbReference type="AlphaFoldDB" id="A0A1Y2HJ40"/>